<evidence type="ECO:0000256" key="3">
    <source>
        <dbReference type="SAM" id="Phobius"/>
    </source>
</evidence>
<evidence type="ECO:0008006" key="6">
    <source>
        <dbReference type="Google" id="ProtNLM"/>
    </source>
</evidence>
<evidence type="ECO:0000313" key="5">
    <source>
        <dbReference type="Proteomes" id="UP000215902"/>
    </source>
</evidence>
<dbReference type="Gene3D" id="3.90.550.20">
    <property type="match status" value="1"/>
</dbReference>
<evidence type="ECO:0000313" key="4">
    <source>
        <dbReference type="EMBL" id="PAA87016.1"/>
    </source>
</evidence>
<evidence type="ECO:0000256" key="2">
    <source>
        <dbReference type="SAM" id="MobiDB-lite"/>
    </source>
</evidence>
<dbReference type="InterPro" id="IPR051706">
    <property type="entry name" value="Glycosyltransferase_domain"/>
</dbReference>
<dbReference type="GO" id="GO:0016020">
    <property type="term" value="C:membrane"/>
    <property type="evidence" value="ECO:0007669"/>
    <property type="project" value="GOC"/>
</dbReference>
<accession>A0A267GLX5</accession>
<dbReference type="OrthoDB" id="3647at2759"/>
<evidence type="ECO:0000256" key="1">
    <source>
        <dbReference type="ARBA" id="ARBA00022679"/>
    </source>
</evidence>
<protein>
    <recommendedName>
        <fullName evidence="6">Mannosyl phosphorylinositol ceramide synthase SUR1</fullName>
    </recommendedName>
</protein>
<dbReference type="InterPro" id="IPR007577">
    <property type="entry name" value="GlycoTrfase_DXD_sugar-bd_CS"/>
</dbReference>
<dbReference type="GO" id="GO:0000030">
    <property type="term" value="F:mannosyltransferase activity"/>
    <property type="evidence" value="ECO:0007669"/>
    <property type="project" value="TreeGrafter"/>
</dbReference>
<proteinExistence type="predicted"/>
<feature type="compositionally biased region" description="Polar residues" evidence="2">
    <location>
        <begin position="119"/>
        <end position="129"/>
    </location>
</feature>
<reference evidence="4 5" key="1">
    <citation type="submission" date="2017-06" db="EMBL/GenBank/DDBJ databases">
        <title>A platform for efficient transgenesis in Macrostomum lignano, a flatworm model organism for stem cell research.</title>
        <authorList>
            <person name="Berezikov E."/>
        </authorList>
    </citation>
    <scope>NUCLEOTIDE SEQUENCE [LARGE SCALE GENOMIC DNA]</scope>
    <source>
        <strain evidence="4">DV1</strain>
        <tissue evidence="4">Whole organism</tissue>
    </source>
</reference>
<dbReference type="PANTHER" id="PTHR32385:SF15">
    <property type="entry name" value="INOSITOL PHOSPHOCERAMIDE MANNOSYLTRANSFERASE 1"/>
    <property type="match status" value="1"/>
</dbReference>
<name>A0A267GLX5_9PLAT</name>
<organism evidence="4 5">
    <name type="scientific">Macrostomum lignano</name>
    <dbReference type="NCBI Taxonomy" id="282301"/>
    <lineage>
        <taxon>Eukaryota</taxon>
        <taxon>Metazoa</taxon>
        <taxon>Spiralia</taxon>
        <taxon>Lophotrochozoa</taxon>
        <taxon>Platyhelminthes</taxon>
        <taxon>Rhabditophora</taxon>
        <taxon>Macrostomorpha</taxon>
        <taxon>Macrostomida</taxon>
        <taxon>Macrostomidae</taxon>
        <taxon>Macrostomum</taxon>
    </lineage>
</organism>
<dbReference type="PANTHER" id="PTHR32385">
    <property type="entry name" value="MANNOSYL PHOSPHORYLINOSITOL CERAMIDE SYNTHASE"/>
    <property type="match status" value="1"/>
</dbReference>
<dbReference type="EMBL" id="NIVC01000254">
    <property type="protein sequence ID" value="PAA87016.1"/>
    <property type="molecule type" value="Genomic_DNA"/>
</dbReference>
<feature type="transmembrane region" description="Helical" evidence="3">
    <location>
        <begin position="83"/>
        <end position="101"/>
    </location>
</feature>
<keyword evidence="5" id="KW-1185">Reference proteome</keyword>
<keyword evidence="3" id="KW-0472">Membrane</keyword>
<feature type="region of interest" description="Disordered" evidence="2">
    <location>
        <begin position="108"/>
        <end position="134"/>
    </location>
</feature>
<dbReference type="InterPro" id="IPR029044">
    <property type="entry name" value="Nucleotide-diphossugar_trans"/>
</dbReference>
<feature type="non-terminal residue" evidence="4">
    <location>
        <position position="1"/>
    </location>
</feature>
<keyword evidence="3" id="KW-1133">Transmembrane helix</keyword>
<dbReference type="Pfam" id="PF04488">
    <property type="entry name" value="Gly_transf_sug"/>
    <property type="match status" value="1"/>
</dbReference>
<gene>
    <name evidence="4" type="ORF">BOX15_Mlig008668g2</name>
</gene>
<keyword evidence="3" id="KW-0812">Transmembrane</keyword>
<sequence length="411" mass="47091">VCVCPRKLVQKFLNRAYIILSALGCEIAASARRCSSGSRPCRSYRLRCLLRSFYKPALRTQEFPVAKQQGAAMNYIFPNFRRLGLFLLGILLCLGLVWHLLPSDGRGHRKPARGIQRGLNATPTSSKKASTVDRHRGGRQFPLLDDPSIAASVGSRDQPVIRLVHQSWVNATLPPLFARWAGSFGRCFPTYRYALWTDEDNRRLIAEHYPWFLARFDSYGVGVQKADVSRLFYMYHYGGLYCDLDCECLANFEHMLANTSLAFGAMDGKMIYSSSDSSYVDEGQIENSFMYSRPKHPFFWELIRVLNTTTEGLPIMTSGPYLIMRGIHSARKRGLDKTKFDGLPYLTIYPPHLFNPYSWIRHNAPSCRLFGDFSEESLARCRNSFKTSYVIQYHTQVWDKGKHNVLNRIKF</sequence>
<dbReference type="AlphaFoldDB" id="A0A267GLX5"/>
<keyword evidence="1" id="KW-0808">Transferase</keyword>
<dbReference type="GO" id="GO:0051999">
    <property type="term" value="P:mannosyl-inositol phosphorylceramide biosynthetic process"/>
    <property type="evidence" value="ECO:0007669"/>
    <property type="project" value="TreeGrafter"/>
</dbReference>
<dbReference type="STRING" id="282301.A0A267GLX5"/>
<dbReference type="Proteomes" id="UP000215902">
    <property type="component" value="Unassembled WGS sequence"/>
</dbReference>
<comment type="caution">
    <text evidence="4">The sequence shown here is derived from an EMBL/GenBank/DDBJ whole genome shotgun (WGS) entry which is preliminary data.</text>
</comment>
<dbReference type="SUPFAM" id="SSF53448">
    <property type="entry name" value="Nucleotide-diphospho-sugar transferases"/>
    <property type="match status" value="1"/>
</dbReference>